<evidence type="ECO:0000256" key="3">
    <source>
        <dbReference type="ARBA" id="ARBA00005550"/>
    </source>
</evidence>
<dbReference type="GeneID" id="11495984"/>
<evidence type="ECO:0000256" key="4">
    <source>
        <dbReference type="ARBA" id="ARBA00021353"/>
    </source>
</evidence>
<comment type="subcellular location">
    <subcellularLocation>
        <location evidence="2 8">Membrane</location>
        <topology evidence="2 8">Multi-pass membrane protein</topology>
    </subcellularLocation>
</comment>
<dbReference type="AlphaFoldDB" id="G0WF92"/>
<feature type="region of interest" description="Disordered" evidence="9">
    <location>
        <begin position="355"/>
        <end position="377"/>
    </location>
</feature>
<feature type="compositionally biased region" description="Low complexity" evidence="9">
    <location>
        <begin position="270"/>
        <end position="280"/>
    </location>
</feature>
<evidence type="ECO:0000256" key="2">
    <source>
        <dbReference type="ARBA" id="ARBA00004141"/>
    </source>
</evidence>
<evidence type="ECO:0000256" key="7">
    <source>
        <dbReference type="ARBA" id="ARBA00023136"/>
    </source>
</evidence>
<protein>
    <recommendedName>
        <fullName evidence="4 8">Defect at low temperature protein 1</fullName>
    </recommendedName>
</protein>
<dbReference type="RefSeq" id="XP_003671696.1">
    <property type="nucleotide sequence ID" value="XM_003671648.1"/>
</dbReference>
<dbReference type="KEGG" id="ndi:NDAI_0H02790"/>
<feature type="region of interest" description="Disordered" evidence="9">
    <location>
        <begin position="265"/>
        <end position="300"/>
    </location>
</feature>
<dbReference type="Proteomes" id="UP000000689">
    <property type="component" value="Chromosome 8"/>
</dbReference>
<dbReference type="OrthoDB" id="4096362at2759"/>
<dbReference type="EMBL" id="HE580274">
    <property type="protein sequence ID" value="CCD26453.1"/>
    <property type="molecule type" value="Genomic_DNA"/>
</dbReference>
<dbReference type="STRING" id="1071378.G0WF92"/>
<dbReference type="PANTHER" id="PTHR40021">
    <property type="entry name" value="DEFECT AT LOW TEMPERATURE PROTEIN 1"/>
    <property type="match status" value="1"/>
</dbReference>
<sequence length="389" mass="44518">MPTIIKIKSWLYKASLFISILLLIGFSSVLPIDSIAQASQSENNALNTFIVVGALVAFAVVCIISIVGRMYLHKSCLKDIPRRYVPITTADLPHAPSRENIIKNMERSKELTVLFKIPKDPVIHPGLEPPIRCDDPNIEKLFPEYLNYKVCVKSVTETLKYKGIFLNTYATDFNLNDSFSDLIYRQFIEGNTRNYDQVQKAYTFIDLYESFQFSNKEIARDDFVQFVNLSLYFHDILMGNDTSKQQKQTNKNLWNESFYHEEKTPAAQTNNNDNNNNNQNSLPHIIINNNDKDYNEPFDLTQNNSNYDLDYDDGTGAAAPDEMEYFPESQRNPSYVIRRNSTSTVAQRIPSTVILDEDGEPDPLEPIPIQNSPQEMVSKVESYGTVIHH</sequence>
<proteinExistence type="inferred from homology"/>
<dbReference type="GO" id="GO:0016020">
    <property type="term" value="C:membrane"/>
    <property type="evidence" value="ECO:0007669"/>
    <property type="project" value="UniProtKB-SubCell"/>
</dbReference>
<evidence type="ECO:0000313" key="11">
    <source>
        <dbReference type="Proteomes" id="UP000000689"/>
    </source>
</evidence>
<dbReference type="OMA" id="YESFQFS"/>
<evidence type="ECO:0000256" key="5">
    <source>
        <dbReference type="ARBA" id="ARBA00022692"/>
    </source>
</evidence>
<keyword evidence="7 8" id="KW-0472">Membrane</keyword>
<keyword evidence="11" id="KW-1185">Reference proteome</keyword>
<organism evidence="10 11">
    <name type="scientific">Naumovozyma dairenensis (strain ATCC 10597 / BCRC 20456 / CBS 421 / NBRC 0211 / NRRL Y-12639)</name>
    <name type="common">Saccharomyces dairenensis</name>
    <dbReference type="NCBI Taxonomy" id="1071378"/>
    <lineage>
        <taxon>Eukaryota</taxon>
        <taxon>Fungi</taxon>
        <taxon>Dikarya</taxon>
        <taxon>Ascomycota</taxon>
        <taxon>Saccharomycotina</taxon>
        <taxon>Saccharomycetes</taxon>
        <taxon>Saccharomycetales</taxon>
        <taxon>Saccharomycetaceae</taxon>
        <taxon>Naumovozyma</taxon>
    </lineage>
</organism>
<dbReference type="eggNOG" id="ENOG502RAJJ">
    <property type="taxonomic scope" value="Eukaryota"/>
</dbReference>
<feature type="transmembrane region" description="Helical" evidence="8">
    <location>
        <begin position="48"/>
        <end position="72"/>
    </location>
</feature>
<dbReference type="HOGENOM" id="CLU_066044_0_0_1"/>
<evidence type="ECO:0000256" key="6">
    <source>
        <dbReference type="ARBA" id="ARBA00022989"/>
    </source>
</evidence>
<comment type="caution">
    <text evidence="8">Lacks conserved residue(s) required for the propagation of feature annotation.</text>
</comment>
<keyword evidence="6 8" id="KW-1133">Transmembrane helix</keyword>
<comment type="function">
    <text evidence="1 8">Required for growth under high-pressure and low-temperature conditions.</text>
</comment>
<dbReference type="InterPro" id="IPR038869">
    <property type="entry name" value="DLT1"/>
</dbReference>
<name>G0WF92_NAUDC</name>
<keyword evidence="5 8" id="KW-0812">Transmembrane</keyword>
<evidence type="ECO:0000256" key="9">
    <source>
        <dbReference type="SAM" id="MobiDB-lite"/>
    </source>
</evidence>
<evidence type="ECO:0000256" key="1">
    <source>
        <dbReference type="ARBA" id="ARBA00002489"/>
    </source>
</evidence>
<reference evidence="10 11" key="1">
    <citation type="journal article" date="2011" name="Proc. Natl. Acad. Sci. U.S.A.">
        <title>Evolutionary erosion of yeast sex chromosomes by mating-type switching accidents.</title>
        <authorList>
            <person name="Gordon J.L."/>
            <person name="Armisen D."/>
            <person name="Proux-Wera E."/>
            <person name="Oheigeartaigh S.S."/>
            <person name="Byrne K.P."/>
            <person name="Wolfe K.H."/>
        </authorList>
    </citation>
    <scope>NUCLEOTIDE SEQUENCE [LARGE SCALE GENOMIC DNA]</scope>
    <source>
        <strain evidence="11">ATCC 10597 / BCRC 20456 / CBS 421 / NBRC 0211 / NRRL Y-12639</strain>
    </source>
</reference>
<comment type="similarity">
    <text evidence="3 8">Belongs to the DLT1 family.</text>
</comment>
<gene>
    <name evidence="10" type="primary">NDAI0H02790</name>
    <name evidence="8" type="synonym">DLT1</name>
    <name evidence="10" type="ordered locus">NDAI_0H02790</name>
</gene>
<evidence type="ECO:0000256" key="8">
    <source>
        <dbReference type="RuleBase" id="RU367100"/>
    </source>
</evidence>
<dbReference type="PANTHER" id="PTHR40021:SF1">
    <property type="entry name" value="DEFECT AT LOW TEMPERATURE PROTEIN 1"/>
    <property type="match status" value="1"/>
</dbReference>
<evidence type="ECO:0000313" key="10">
    <source>
        <dbReference type="EMBL" id="CCD26453.1"/>
    </source>
</evidence>
<accession>G0WF92</accession>